<feature type="transmembrane region" description="Helical" evidence="1">
    <location>
        <begin position="46"/>
        <end position="67"/>
    </location>
</feature>
<comment type="caution">
    <text evidence="3">The sequence shown here is derived from an EMBL/GenBank/DDBJ whole genome shotgun (WGS) entry which is preliminary data.</text>
</comment>
<feature type="domain" description="NfeD-like C-terminal" evidence="2">
    <location>
        <begin position="84"/>
        <end position="139"/>
    </location>
</feature>
<keyword evidence="1" id="KW-0472">Membrane</keyword>
<dbReference type="InterPro" id="IPR002810">
    <property type="entry name" value="NfeD-like_C"/>
</dbReference>
<proteinExistence type="predicted"/>
<gene>
    <name evidence="3" type="ORF">WKW80_15005</name>
</gene>
<keyword evidence="1" id="KW-1133">Transmembrane helix</keyword>
<evidence type="ECO:0000256" key="1">
    <source>
        <dbReference type="SAM" id="Phobius"/>
    </source>
</evidence>
<evidence type="ECO:0000313" key="4">
    <source>
        <dbReference type="Proteomes" id="UP001363010"/>
    </source>
</evidence>
<dbReference type="RefSeq" id="WP_340364361.1">
    <property type="nucleotide sequence ID" value="NZ_JBBKZV010000007.1"/>
</dbReference>
<reference evidence="3 4" key="1">
    <citation type="submission" date="2024-03" db="EMBL/GenBank/DDBJ databases">
        <title>Novel species of the genus Variovorax.</title>
        <authorList>
            <person name="Liu Q."/>
            <person name="Xin Y.-H."/>
        </authorList>
    </citation>
    <scope>NUCLEOTIDE SEQUENCE [LARGE SCALE GENOMIC DNA]</scope>
    <source>
        <strain evidence="3 4">KACC 18501</strain>
    </source>
</reference>
<name>A0ABU8W1Q9_9BURK</name>
<feature type="transmembrane region" description="Helical" evidence="1">
    <location>
        <begin position="7"/>
        <end position="40"/>
    </location>
</feature>
<sequence>MEHSTVWWLIAGAAIVVELMSGTVYLLLLGAGFAAAAVSAHLGAGFTTQLVVAAVIGVGAVLVWYVIRKRRPPELPTQSNPDVNLDVGESVQVDAWNPDGTASVRYRGAQWTVIHRPGVIPTAGPHRVAEVIGSRLVVDRI</sequence>
<evidence type="ECO:0000313" key="3">
    <source>
        <dbReference type="EMBL" id="MEJ8823327.1"/>
    </source>
</evidence>
<evidence type="ECO:0000259" key="2">
    <source>
        <dbReference type="Pfam" id="PF01957"/>
    </source>
</evidence>
<protein>
    <submittedName>
        <fullName evidence="3">NfeD family protein</fullName>
    </submittedName>
</protein>
<keyword evidence="1" id="KW-0812">Transmembrane</keyword>
<dbReference type="Pfam" id="PF01957">
    <property type="entry name" value="NfeD"/>
    <property type="match status" value="1"/>
</dbReference>
<accession>A0ABU8W1Q9</accession>
<dbReference type="Proteomes" id="UP001363010">
    <property type="component" value="Unassembled WGS sequence"/>
</dbReference>
<keyword evidence="4" id="KW-1185">Reference proteome</keyword>
<dbReference type="EMBL" id="JBBKZV010000007">
    <property type="protein sequence ID" value="MEJ8823327.1"/>
    <property type="molecule type" value="Genomic_DNA"/>
</dbReference>
<organism evidence="3 4">
    <name type="scientific">Variovorax humicola</name>
    <dbReference type="NCBI Taxonomy" id="1769758"/>
    <lineage>
        <taxon>Bacteria</taxon>
        <taxon>Pseudomonadati</taxon>
        <taxon>Pseudomonadota</taxon>
        <taxon>Betaproteobacteria</taxon>
        <taxon>Burkholderiales</taxon>
        <taxon>Comamonadaceae</taxon>
        <taxon>Variovorax</taxon>
    </lineage>
</organism>